<dbReference type="GO" id="GO:0005516">
    <property type="term" value="F:calmodulin binding"/>
    <property type="evidence" value="ECO:0007669"/>
    <property type="project" value="UniProtKB-KW"/>
</dbReference>
<dbReference type="STRING" id="695850.A0A067D962"/>
<evidence type="ECO:0000256" key="4">
    <source>
        <dbReference type="ARBA" id="ARBA00022860"/>
    </source>
</evidence>
<dbReference type="KEGG" id="spar:SPRG_00007"/>
<dbReference type="GeneID" id="24122668"/>
<organism evidence="5 6">
    <name type="scientific">Saprolegnia parasitica (strain CBS 223.65)</name>
    <dbReference type="NCBI Taxonomy" id="695850"/>
    <lineage>
        <taxon>Eukaryota</taxon>
        <taxon>Sar</taxon>
        <taxon>Stramenopiles</taxon>
        <taxon>Oomycota</taxon>
        <taxon>Saprolegniomycetes</taxon>
        <taxon>Saprolegniales</taxon>
        <taxon>Saprolegniaceae</taxon>
        <taxon>Saprolegnia</taxon>
    </lineage>
</organism>
<dbReference type="SMART" id="SM00015">
    <property type="entry name" value="IQ"/>
    <property type="match status" value="3"/>
</dbReference>
<comment type="subcellular location">
    <subcellularLocation>
        <location evidence="1">Cytoplasm</location>
    </subcellularLocation>
</comment>
<dbReference type="PANTHER" id="PTHR22706:SF1">
    <property type="entry name" value="ASSEMBLY FACTOR FOR SPINDLE MICROTUBULES"/>
    <property type="match status" value="1"/>
</dbReference>
<dbReference type="VEuPathDB" id="FungiDB:SPRG_00007"/>
<dbReference type="Proteomes" id="UP000030745">
    <property type="component" value="Unassembled WGS sequence"/>
</dbReference>
<reference evidence="5 6" key="1">
    <citation type="journal article" date="2013" name="PLoS Genet.">
        <title>Distinctive expansion of potential virulence genes in the genome of the oomycete fish pathogen Saprolegnia parasitica.</title>
        <authorList>
            <person name="Jiang R.H."/>
            <person name="de Bruijn I."/>
            <person name="Haas B.J."/>
            <person name="Belmonte R."/>
            <person name="Lobach L."/>
            <person name="Christie J."/>
            <person name="van den Ackerveken G."/>
            <person name="Bottin A."/>
            <person name="Bulone V."/>
            <person name="Diaz-Moreno S.M."/>
            <person name="Dumas B."/>
            <person name="Fan L."/>
            <person name="Gaulin E."/>
            <person name="Govers F."/>
            <person name="Grenville-Briggs L.J."/>
            <person name="Horner N.R."/>
            <person name="Levin J.Z."/>
            <person name="Mammella M."/>
            <person name="Meijer H.J."/>
            <person name="Morris P."/>
            <person name="Nusbaum C."/>
            <person name="Oome S."/>
            <person name="Phillips A.J."/>
            <person name="van Rooyen D."/>
            <person name="Rzeszutek E."/>
            <person name="Saraiva M."/>
            <person name="Secombes C.J."/>
            <person name="Seidl M.F."/>
            <person name="Snel B."/>
            <person name="Stassen J.H."/>
            <person name="Sykes S."/>
            <person name="Tripathy S."/>
            <person name="van den Berg H."/>
            <person name="Vega-Arreguin J.C."/>
            <person name="Wawra S."/>
            <person name="Young S.K."/>
            <person name="Zeng Q."/>
            <person name="Dieguez-Uribeondo J."/>
            <person name="Russ C."/>
            <person name="Tyler B.M."/>
            <person name="van West P."/>
        </authorList>
    </citation>
    <scope>NUCLEOTIDE SEQUENCE [LARGE SCALE GENOMIC DNA]</scope>
    <source>
        <strain evidence="5 6">CBS 223.65</strain>
    </source>
</reference>
<protein>
    <submittedName>
        <fullName evidence="5">Uncharacterized protein</fullName>
    </submittedName>
</protein>
<dbReference type="GO" id="GO:0051295">
    <property type="term" value="P:establishment of meiotic spindle localization"/>
    <property type="evidence" value="ECO:0007669"/>
    <property type="project" value="TreeGrafter"/>
</dbReference>
<keyword evidence="4" id="KW-0112">Calmodulin-binding</keyword>
<dbReference type="Gene3D" id="1.20.5.190">
    <property type="match status" value="1"/>
</dbReference>
<sequence length="709" mass="80313">MRGSRASSAIATSTPSFSSTAQHVGCIATRIALSRRCWRIRPALSTLAYAKRRALPLPKPPRRVAPALVTRNADDDLGERRRTSGKFRRVAWAMLHYRRLHPPRKAVVLGSIASRVQAHVMHELTPDEAARLGDWHLKYQDAPENDDEWYMPKKPPPMTVEANDEPAPLVPDALEEPVNPAALLVQTQLQLQTATNEATKRRKQQRHVELIRASRESQAARRLQRWYRRCLQARADHEARTLAAIVINHFFRSVLDRRHKRQSKEASAARLLQSQRAHDAKVALLHTKRVAKARARIGVFLVHDVLPYISLRLHGAICIQAQWRMHVCRRRYLQNPRQVSARRLQRAWRRYQARCRRLAEASAVLARFAQRWRVRRLLRREKSRLTLLTAVRALNAIEFDPATATPAQLFVGLGTYWHTRNELWTAALCFERGMRHGGQPSAKELLAMGESHHAAWHVSCDELNLQKAYDSYKAGLARDMSVKDPRILFDFALVLVESREYAPGLDLLQHLLSLYPTFEQIPLVLLWTGVVLLHLRRCSESLRCFTLLMDAPPIAYSAADMTLLCALCYHGLGNAADCKQGLVTAMALLKAARRKSTTNEALFDLGKRSLQARQYLLAYNVLFFGLRRAKHSTSDAWVCFSDTLRHLGQLDESKQALDAALALDSTSSRALTAVAQWPPPLHAFAAAVTSMTDAAYLQSLVSDARQPTY</sequence>
<dbReference type="InterPro" id="IPR000048">
    <property type="entry name" value="IQ_motif_EF-hand-BS"/>
</dbReference>
<dbReference type="SUPFAM" id="SSF48452">
    <property type="entry name" value="TPR-like"/>
    <property type="match status" value="1"/>
</dbReference>
<keyword evidence="6" id="KW-1185">Reference proteome</keyword>
<dbReference type="OMA" id="PENDDEW"/>
<keyword evidence="2" id="KW-0963">Cytoplasm</keyword>
<accession>A0A067D962</accession>
<evidence type="ECO:0000256" key="1">
    <source>
        <dbReference type="ARBA" id="ARBA00004496"/>
    </source>
</evidence>
<dbReference type="InterPro" id="IPR051185">
    <property type="entry name" value="ASPM"/>
</dbReference>
<gene>
    <name evidence="5" type="ORF">SPRG_00007</name>
</gene>
<dbReference type="AlphaFoldDB" id="A0A067D962"/>
<evidence type="ECO:0000313" key="5">
    <source>
        <dbReference type="EMBL" id="KDO35161.1"/>
    </source>
</evidence>
<dbReference type="OrthoDB" id="75869at2759"/>
<evidence type="ECO:0000313" key="6">
    <source>
        <dbReference type="Proteomes" id="UP000030745"/>
    </source>
</evidence>
<dbReference type="RefSeq" id="XP_012193513.1">
    <property type="nucleotide sequence ID" value="XM_012338123.1"/>
</dbReference>
<dbReference type="GO" id="GO:0005737">
    <property type="term" value="C:cytoplasm"/>
    <property type="evidence" value="ECO:0007669"/>
    <property type="project" value="UniProtKB-SubCell"/>
</dbReference>
<name>A0A067D962_SAPPC</name>
<dbReference type="Gene3D" id="1.25.40.10">
    <property type="entry name" value="Tetratricopeptide repeat domain"/>
    <property type="match status" value="1"/>
</dbReference>
<proteinExistence type="predicted"/>
<dbReference type="Pfam" id="PF00612">
    <property type="entry name" value="IQ"/>
    <property type="match status" value="1"/>
</dbReference>
<dbReference type="EMBL" id="KK583189">
    <property type="protein sequence ID" value="KDO35161.1"/>
    <property type="molecule type" value="Genomic_DNA"/>
</dbReference>
<dbReference type="PROSITE" id="PS50096">
    <property type="entry name" value="IQ"/>
    <property type="match status" value="1"/>
</dbReference>
<dbReference type="PANTHER" id="PTHR22706">
    <property type="entry name" value="ASSEMBLY FACTOR FOR SPINDLE MICROTUBULES"/>
    <property type="match status" value="1"/>
</dbReference>
<dbReference type="GO" id="GO:0000278">
    <property type="term" value="P:mitotic cell cycle"/>
    <property type="evidence" value="ECO:0007669"/>
    <property type="project" value="TreeGrafter"/>
</dbReference>
<evidence type="ECO:0000256" key="2">
    <source>
        <dbReference type="ARBA" id="ARBA00022490"/>
    </source>
</evidence>
<dbReference type="InterPro" id="IPR011990">
    <property type="entry name" value="TPR-like_helical_dom_sf"/>
</dbReference>
<dbReference type="GO" id="GO:0007051">
    <property type="term" value="P:spindle organization"/>
    <property type="evidence" value="ECO:0007669"/>
    <property type="project" value="TreeGrafter"/>
</dbReference>
<keyword evidence="3" id="KW-0677">Repeat</keyword>
<dbReference type="GO" id="GO:0000922">
    <property type="term" value="C:spindle pole"/>
    <property type="evidence" value="ECO:0007669"/>
    <property type="project" value="TreeGrafter"/>
</dbReference>
<evidence type="ECO:0000256" key="3">
    <source>
        <dbReference type="ARBA" id="ARBA00022737"/>
    </source>
</evidence>